<dbReference type="SUPFAM" id="SSF56784">
    <property type="entry name" value="HAD-like"/>
    <property type="match status" value="1"/>
</dbReference>
<dbReference type="NCBIfam" id="TIGR01484">
    <property type="entry name" value="HAD-SF-IIB"/>
    <property type="match status" value="1"/>
</dbReference>
<dbReference type="PANTHER" id="PTHR10788:SF106">
    <property type="entry name" value="BCDNA.GH08860"/>
    <property type="match status" value="1"/>
</dbReference>
<organism evidence="3 4">
    <name type="scientific">Chryseotalea sanaruensis</name>
    <dbReference type="NCBI Taxonomy" id="2482724"/>
    <lineage>
        <taxon>Bacteria</taxon>
        <taxon>Pseudomonadati</taxon>
        <taxon>Bacteroidota</taxon>
        <taxon>Cytophagia</taxon>
        <taxon>Cytophagales</taxon>
        <taxon>Chryseotaleaceae</taxon>
        <taxon>Chryseotalea</taxon>
    </lineage>
</organism>
<dbReference type="InterPro" id="IPR036412">
    <property type="entry name" value="HAD-like_sf"/>
</dbReference>
<comment type="similarity">
    <text evidence="1">In the C-terminal section; belongs to the trehalose phosphatase family.</text>
</comment>
<dbReference type="Proteomes" id="UP000288227">
    <property type="component" value="Unassembled WGS sequence"/>
</dbReference>
<gene>
    <name evidence="3" type="ORF">SanaruYs_03420</name>
</gene>
<dbReference type="SUPFAM" id="SSF53756">
    <property type="entry name" value="UDP-Glycosyltransferase/glycogen phosphorylase"/>
    <property type="match status" value="1"/>
</dbReference>
<evidence type="ECO:0000313" key="3">
    <source>
        <dbReference type="EMBL" id="GCC50127.1"/>
    </source>
</evidence>
<evidence type="ECO:0000313" key="4">
    <source>
        <dbReference type="Proteomes" id="UP000288227"/>
    </source>
</evidence>
<dbReference type="CDD" id="cd03788">
    <property type="entry name" value="GT20_TPS"/>
    <property type="match status" value="1"/>
</dbReference>
<dbReference type="CDD" id="cd01627">
    <property type="entry name" value="HAD_TPP"/>
    <property type="match status" value="1"/>
</dbReference>
<dbReference type="OrthoDB" id="9761633at2"/>
<dbReference type="InterPro" id="IPR006379">
    <property type="entry name" value="HAD-SF_hydro_IIB"/>
</dbReference>
<dbReference type="Gene3D" id="3.40.50.2000">
    <property type="entry name" value="Glycogen Phosphorylase B"/>
    <property type="match status" value="2"/>
</dbReference>
<accession>A0A401U5F8</accession>
<protein>
    <submittedName>
        <fullName evidence="3">Bifunctional alpha,alpha-trehalose-phosphate synthase (UDP-forming)/trehalose-phosphatase</fullName>
    </submittedName>
</protein>
<dbReference type="InterPro" id="IPR003337">
    <property type="entry name" value="Trehalose_PPase"/>
</dbReference>
<dbReference type="InterPro" id="IPR023214">
    <property type="entry name" value="HAD_sf"/>
</dbReference>
<proteinExistence type="inferred from homology"/>
<comment type="similarity">
    <text evidence="2">Belongs to the glycosyltransferase 20 family.</text>
</comment>
<dbReference type="Gene3D" id="3.30.70.1020">
    <property type="entry name" value="Trehalose-6-phosphate phosphatase related protein, domain 2"/>
    <property type="match status" value="1"/>
</dbReference>
<dbReference type="AlphaFoldDB" id="A0A401U5F8"/>
<dbReference type="NCBIfam" id="NF011071">
    <property type="entry name" value="PRK14501.1"/>
    <property type="match status" value="1"/>
</dbReference>
<dbReference type="GO" id="GO:0003825">
    <property type="term" value="F:alpha,alpha-trehalose-phosphate synthase (UDP-forming) activity"/>
    <property type="evidence" value="ECO:0007669"/>
    <property type="project" value="TreeGrafter"/>
</dbReference>
<dbReference type="GO" id="GO:0004805">
    <property type="term" value="F:trehalose-phosphatase activity"/>
    <property type="evidence" value="ECO:0007669"/>
    <property type="project" value="TreeGrafter"/>
</dbReference>
<dbReference type="Gene3D" id="3.40.50.1000">
    <property type="entry name" value="HAD superfamily/HAD-like"/>
    <property type="match status" value="1"/>
</dbReference>
<dbReference type="NCBIfam" id="TIGR00685">
    <property type="entry name" value="T6PP"/>
    <property type="match status" value="1"/>
</dbReference>
<comment type="caution">
    <text evidence="3">The sequence shown here is derived from an EMBL/GenBank/DDBJ whole genome shotgun (WGS) entry which is preliminary data.</text>
</comment>
<dbReference type="Pfam" id="PF02358">
    <property type="entry name" value="Trehalose_PPase"/>
    <property type="match status" value="1"/>
</dbReference>
<dbReference type="GO" id="GO:0005992">
    <property type="term" value="P:trehalose biosynthetic process"/>
    <property type="evidence" value="ECO:0007669"/>
    <property type="project" value="InterPro"/>
</dbReference>
<name>A0A401U5F8_9BACT</name>
<dbReference type="EMBL" id="BHXQ01000001">
    <property type="protein sequence ID" value="GCC50127.1"/>
    <property type="molecule type" value="Genomic_DNA"/>
</dbReference>
<evidence type="ECO:0000256" key="2">
    <source>
        <dbReference type="ARBA" id="ARBA00008799"/>
    </source>
</evidence>
<dbReference type="PANTHER" id="PTHR10788">
    <property type="entry name" value="TREHALOSE-6-PHOSPHATE SYNTHASE"/>
    <property type="match status" value="1"/>
</dbReference>
<sequence length="741" mass="85570">MSDKTSRLLIISNRLPIQLTERGSKVSMRESDGGLVSALKSYFDKTATSNLFSEKIWIGSADFPEERWTRYKAKNTGGATFEIEPLFVPAKEYNHYYNGFCNATLWPLFHYFPSYTEYSDDTFKSYEEVNELFSEKILSILKPGDTVWIHDYQLMLLPGMIREKRPDVSIGFFLHIPFPSYEIFRLLHNRWKERIIHGLLGADLIGFHTHEYVQHFLDSVQRTIGLTHKFRQLNWQGRKVKANIFPLGIDYEKFHDMPDTPEVKEEKKAIIDKFGQLKVIFSVDRLDYTKGITHRLSGFERFLELYPAWREKVIFILVVVPSRQIISKYNERRKMIEEQVSRINGRYSTLQWQPILYRYNTLKFWELNVMYQVAHAALITPLRDGMNLVAKEFAASRKQQDGVLILSELAGAAHEMTEAILVNPTDKNEVAHAISHALGMDHGEQRERMIELQKRLKKQNVVNWVASFFDDLDAITKAQRNAVTVLLSDKHILNIKEGFEKANTRLIFLDYDGTLVAFQSSPEAAVPSSELLNWLKAAALNPQNQIVIISGRNLDALEKWFGDLPIHLIAEHGTRIRQVGSDRSTETIAPFVDKELIRDTFEMFTERCPGSFIEEKRHSLAWHYRNVDEKTGFLHSRELMDCLFHLLRNSSFNLIDGNKVIEVRPSTVDKGTAALLLKQQINPDITIAIGDDVTDEDMFEALREDAITIKVGEGETKAKYRLPAQQHVNPFLQTVIKRIND</sequence>
<dbReference type="Pfam" id="PF00982">
    <property type="entry name" value="Glyco_transf_20"/>
    <property type="match status" value="1"/>
</dbReference>
<dbReference type="RefSeq" id="WP_127120782.1">
    <property type="nucleotide sequence ID" value="NZ_BHXQ01000001.1"/>
</dbReference>
<reference evidence="3 4" key="1">
    <citation type="submission" date="2018-11" db="EMBL/GenBank/DDBJ databases">
        <title>Chryseotalea sanarue gen. nov., sp., nov., a member of the family Cytophagaceae, isolated from a brackish lake in Hamamatsu Japan.</title>
        <authorList>
            <person name="Maejima Y."/>
            <person name="Iino T."/>
            <person name="Muraguchi Y."/>
            <person name="Fukuda K."/>
            <person name="Ohkuma M."/>
            <person name="Moriuchi R."/>
            <person name="Dohra H."/>
            <person name="Kimbara K."/>
            <person name="Shintani M."/>
        </authorList>
    </citation>
    <scope>NUCLEOTIDE SEQUENCE [LARGE SCALE GENOMIC DNA]</scope>
    <source>
        <strain evidence="3 4">Ys</strain>
    </source>
</reference>
<evidence type="ECO:0000256" key="1">
    <source>
        <dbReference type="ARBA" id="ARBA00006330"/>
    </source>
</evidence>
<dbReference type="GO" id="GO:0005829">
    <property type="term" value="C:cytosol"/>
    <property type="evidence" value="ECO:0007669"/>
    <property type="project" value="TreeGrafter"/>
</dbReference>
<keyword evidence="4" id="KW-1185">Reference proteome</keyword>
<dbReference type="InterPro" id="IPR001830">
    <property type="entry name" value="Glyco_trans_20"/>
</dbReference>